<protein>
    <submittedName>
        <fullName evidence="1">Uncharacterized protein</fullName>
    </submittedName>
</protein>
<sequence length="86" mass="9341">MAAPACTSHELALDDIAEPSLCSGFEAYEAGKGEHCCESSRLCTPALYPLLVWTFACNIIELMGPYHVHSALQRSDDKGMLPWLGV</sequence>
<comment type="caution">
    <text evidence="1">The sequence shown here is derived from an EMBL/GenBank/DDBJ whole genome shotgun (WGS) entry which is preliminary data.</text>
</comment>
<keyword evidence="2" id="KW-1185">Reference proteome</keyword>
<evidence type="ECO:0000313" key="1">
    <source>
        <dbReference type="EMBL" id="TNN55125.1"/>
    </source>
</evidence>
<proteinExistence type="predicted"/>
<reference evidence="1 2" key="1">
    <citation type="submission" date="2019-03" db="EMBL/GenBank/DDBJ databases">
        <title>First draft genome of Liparis tanakae, snailfish: a comprehensive survey of snailfish specific genes.</title>
        <authorList>
            <person name="Kim W."/>
            <person name="Song I."/>
            <person name="Jeong J.-H."/>
            <person name="Kim D."/>
            <person name="Kim S."/>
            <person name="Ryu S."/>
            <person name="Song J.Y."/>
            <person name="Lee S.K."/>
        </authorList>
    </citation>
    <scope>NUCLEOTIDE SEQUENCE [LARGE SCALE GENOMIC DNA]</scope>
    <source>
        <tissue evidence="1">Muscle</tissue>
    </source>
</reference>
<gene>
    <name evidence="1" type="ORF">EYF80_034649</name>
</gene>
<organism evidence="1 2">
    <name type="scientific">Liparis tanakae</name>
    <name type="common">Tanaka's snailfish</name>
    <dbReference type="NCBI Taxonomy" id="230148"/>
    <lineage>
        <taxon>Eukaryota</taxon>
        <taxon>Metazoa</taxon>
        <taxon>Chordata</taxon>
        <taxon>Craniata</taxon>
        <taxon>Vertebrata</taxon>
        <taxon>Euteleostomi</taxon>
        <taxon>Actinopterygii</taxon>
        <taxon>Neopterygii</taxon>
        <taxon>Teleostei</taxon>
        <taxon>Neoteleostei</taxon>
        <taxon>Acanthomorphata</taxon>
        <taxon>Eupercaria</taxon>
        <taxon>Perciformes</taxon>
        <taxon>Cottioidei</taxon>
        <taxon>Cottales</taxon>
        <taxon>Liparidae</taxon>
        <taxon>Liparis</taxon>
    </lineage>
</organism>
<dbReference type="AlphaFoldDB" id="A0A4Z2GPU2"/>
<evidence type="ECO:0000313" key="2">
    <source>
        <dbReference type="Proteomes" id="UP000314294"/>
    </source>
</evidence>
<accession>A0A4Z2GPU2</accession>
<dbReference type="EMBL" id="SRLO01000464">
    <property type="protein sequence ID" value="TNN55125.1"/>
    <property type="molecule type" value="Genomic_DNA"/>
</dbReference>
<dbReference type="Proteomes" id="UP000314294">
    <property type="component" value="Unassembled WGS sequence"/>
</dbReference>
<name>A0A4Z2GPU2_9TELE</name>